<feature type="region of interest" description="Disordered" evidence="1">
    <location>
        <begin position="409"/>
        <end position="434"/>
    </location>
</feature>
<keyword evidence="3" id="KW-1185">Reference proteome</keyword>
<proteinExistence type="predicted"/>
<organism evidence="2 3">
    <name type="scientific">Cylicocyclus nassatus</name>
    <name type="common">Nematode worm</name>
    <dbReference type="NCBI Taxonomy" id="53992"/>
    <lineage>
        <taxon>Eukaryota</taxon>
        <taxon>Metazoa</taxon>
        <taxon>Ecdysozoa</taxon>
        <taxon>Nematoda</taxon>
        <taxon>Chromadorea</taxon>
        <taxon>Rhabditida</taxon>
        <taxon>Rhabditina</taxon>
        <taxon>Rhabditomorpha</taxon>
        <taxon>Strongyloidea</taxon>
        <taxon>Strongylidae</taxon>
        <taxon>Cylicocyclus</taxon>
    </lineage>
</organism>
<accession>A0AA36GW98</accession>
<dbReference type="AlphaFoldDB" id="A0AA36GW98"/>
<evidence type="ECO:0000313" key="3">
    <source>
        <dbReference type="Proteomes" id="UP001176961"/>
    </source>
</evidence>
<reference evidence="2" key="1">
    <citation type="submission" date="2023-07" db="EMBL/GenBank/DDBJ databases">
        <authorList>
            <consortium name="CYATHOMIX"/>
        </authorList>
    </citation>
    <scope>NUCLEOTIDE SEQUENCE</scope>
    <source>
        <strain evidence="2">N/A</strain>
    </source>
</reference>
<dbReference type="Proteomes" id="UP001176961">
    <property type="component" value="Unassembled WGS sequence"/>
</dbReference>
<dbReference type="EMBL" id="CATQJL010000223">
    <property type="protein sequence ID" value="CAJ0599488.1"/>
    <property type="molecule type" value="Genomic_DNA"/>
</dbReference>
<sequence>MGESTDVRPLQRTHRIGTLKMSAVSTVGPSSATPRRGFVGDAMDRYLATLGLVKKMMPNDGGSSIYRAVCEGLSGSQCEYLGLQEVVESHLQLMYRLQRHRNGLCTVNKIEDTLKTIARLLRIIIHVYRSVGREPDVYQGLKLTTYRPNKVVLCESARGRFDLVYSYEDHINLACAQSVLYHMLYVDTFKNSPEVIKECIAHVRADMDSVGGDIQTPSSSRPSHFSYPTSSSPAQHSVGNWRPPIPYSAVKALDPSVYRNIAYDLYTKDKRQQLEQIGIDRFEAGTHCFFLRAEVLHKAFVLTVLDEENRLIIVDGKKRKVRVSDLVPFTHSWSPVSNMIANGCVGEHDSASSSPIDDAGTVMAISPTVWTPAFFFTFPSGYSLYEDTTAQYVQPAITNYPSFSLPTITEDQGNDSGTGPLFMQPRFTRSATAP</sequence>
<evidence type="ECO:0000256" key="1">
    <source>
        <dbReference type="SAM" id="MobiDB-lite"/>
    </source>
</evidence>
<evidence type="ECO:0000313" key="2">
    <source>
        <dbReference type="EMBL" id="CAJ0599488.1"/>
    </source>
</evidence>
<protein>
    <submittedName>
        <fullName evidence="2">Uncharacterized protein</fullName>
    </submittedName>
</protein>
<gene>
    <name evidence="2" type="ORF">CYNAS_LOCUS11471</name>
</gene>
<name>A0AA36GW98_CYLNA</name>
<comment type="caution">
    <text evidence="2">The sequence shown here is derived from an EMBL/GenBank/DDBJ whole genome shotgun (WGS) entry which is preliminary data.</text>
</comment>